<organism evidence="1 2">
    <name type="scientific">Dentiscutata heterogama</name>
    <dbReference type="NCBI Taxonomy" id="1316150"/>
    <lineage>
        <taxon>Eukaryota</taxon>
        <taxon>Fungi</taxon>
        <taxon>Fungi incertae sedis</taxon>
        <taxon>Mucoromycota</taxon>
        <taxon>Glomeromycotina</taxon>
        <taxon>Glomeromycetes</taxon>
        <taxon>Diversisporales</taxon>
        <taxon>Gigasporaceae</taxon>
        <taxon>Dentiscutata</taxon>
    </lineage>
</organism>
<evidence type="ECO:0000313" key="1">
    <source>
        <dbReference type="EMBL" id="CAG8504063.1"/>
    </source>
</evidence>
<reference evidence="1" key="1">
    <citation type="submission" date="2021-06" db="EMBL/GenBank/DDBJ databases">
        <authorList>
            <person name="Kallberg Y."/>
            <person name="Tangrot J."/>
            <person name="Rosling A."/>
        </authorList>
    </citation>
    <scope>NUCLEOTIDE SEQUENCE</scope>
    <source>
        <strain evidence="1">IL203A</strain>
    </source>
</reference>
<gene>
    <name evidence="1" type="ORF">DHETER_LOCUS3143</name>
</gene>
<keyword evidence="2" id="KW-1185">Reference proteome</keyword>
<sequence length="63" mass="7613">MPINNNDPDNNYFFDDNGLPNDDYFSGDNDFPDDYFSDNNYFSDYEGRHINMSMLLIWWCPFH</sequence>
<dbReference type="EMBL" id="CAJVPU010002599">
    <property type="protein sequence ID" value="CAG8504063.1"/>
    <property type="molecule type" value="Genomic_DNA"/>
</dbReference>
<proteinExistence type="predicted"/>
<accession>A0ACA9L1T4</accession>
<protein>
    <submittedName>
        <fullName evidence="1">17352_t:CDS:1</fullName>
    </submittedName>
</protein>
<comment type="caution">
    <text evidence="1">The sequence shown here is derived from an EMBL/GenBank/DDBJ whole genome shotgun (WGS) entry which is preliminary data.</text>
</comment>
<dbReference type="Proteomes" id="UP000789702">
    <property type="component" value="Unassembled WGS sequence"/>
</dbReference>
<name>A0ACA9L1T4_9GLOM</name>
<evidence type="ECO:0000313" key="2">
    <source>
        <dbReference type="Proteomes" id="UP000789702"/>
    </source>
</evidence>